<dbReference type="InterPro" id="IPR050422">
    <property type="entry name" value="X-Pro_aminopeptidase_P"/>
</dbReference>
<dbReference type="Pfam" id="PF16188">
    <property type="entry name" value="Peptidase_M24_C"/>
    <property type="match status" value="1"/>
</dbReference>
<feature type="region of interest" description="Disordered" evidence="7">
    <location>
        <begin position="60"/>
        <end position="80"/>
    </location>
</feature>
<dbReference type="InterPro" id="IPR001131">
    <property type="entry name" value="Peptidase_M24B_aminopep-P_CS"/>
</dbReference>
<evidence type="ECO:0000313" key="12">
    <source>
        <dbReference type="EMBL" id="CAD7625449.1"/>
    </source>
</evidence>
<dbReference type="SUPFAM" id="SSF55920">
    <property type="entry name" value="Creatinase/aminopeptidase"/>
    <property type="match status" value="1"/>
</dbReference>
<dbReference type="InterPro" id="IPR007588">
    <property type="entry name" value="Znf_FLYWCH"/>
</dbReference>
<dbReference type="GO" id="GO:0008270">
    <property type="term" value="F:zinc ion binding"/>
    <property type="evidence" value="ECO:0007669"/>
    <property type="project" value="UniProtKB-KW"/>
</dbReference>
<dbReference type="Gene3D" id="3.40.350.10">
    <property type="entry name" value="Creatinase/prolidase N-terminal domain"/>
    <property type="match status" value="2"/>
</dbReference>
<keyword evidence="3" id="KW-0863">Zinc-finger</keyword>
<dbReference type="Pfam" id="PF16189">
    <property type="entry name" value="Creatinase_N_2"/>
    <property type="match status" value="1"/>
</dbReference>
<name>A0A7R9KNV1_9ACAR</name>
<dbReference type="InterPro" id="IPR000587">
    <property type="entry name" value="Creatinase_N"/>
</dbReference>
<reference evidence="12" key="1">
    <citation type="submission" date="2020-11" db="EMBL/GenBank/DDBJ databases">
        <authorList>
            <person name="Tran Van P."/>
        </authorList>
    </citation>
    <scope>NUCLEOTIDE SEQUENCE</scope>
</reference>
<dbReference type="InterPro" id="IPR029149">
    <property type="entry name" value="Creatin/AminoP/Spt16_N"/>
</dbReference>
<dbReference type="InterPro" id="IPR036005">
    <property type="entry name" value="Creatinase/aminopeptidase-like"/>
</dbReference>
<evidence type="ECO:0000256" key="7">
    <source>
        <dbReference type="SAM" id="MobiDB-lite"/>
    </source>
</evidence>
<evidence type="ECO:0000259" key="8">
    <source>
        <dbReference type="Pfam" id="PF00557"/>
    </source>
</evidence>
<protein>
    <submittedName>
        <fullName evidence="12">Uncharacterized protein</fullName>
    </submittedName>
</protein>
<evidence type="ECO:0000256" key="2">
    <source>
        <dbReference type="ARBA" id="ARBA00022723"/>
    </source>
</evidence>
<dbReference type="PROSITE" id="PS00491">
    <property type="entry name" value="PROLINE_PEPTIDASE"/>
    <property type="match status" value="1"/>
</dbReference>
<keyword evidence="13" id="KW-1185">Reference proteome</keyword>
<dbReference type="OrthoDB" id="9995434at2759"/>
<evidence type="ECO:0000259" key="9">
    <source>
        <dbReference type="Pfam" id="PF01321"/>
    </source>
</evidence>
<accession>A0A7R9KNV1</accession>
<dbReference type="InterPro" id="IPR033740">
    <property type="entry name" value="Pept_M24B"/>
</dbReference>
<dbReference type="InterPro" id="IPR032416">
    <property type="entry name" value="Peptidase_M24_C"/>
</dbReference>
<dbReference type="EMBL" id="CAJPIZ010003070">
    <property type="protein sequence ID" value="CAG2105879.1"/>
    <property type="molecule type" value="Genomic_DNA"/>
</dbReference>
<feature type="domain" description="Creatinase N-terminal" evidence="9">
    <location>
        <begin position="220"/>
        <end position="358"/>
    </location>
</feature>
<proteinExistence type="inferred from homology"/>
<dbReference type="AlphaFoldDB" id="A0A7R9KNV1"/>
<evidence type="ECO:0000256" key="6">
    <source>
        <dbReference type="RuleBase" id="RU000590"/>
    </source>
</evidence>
<sequence length="845" mass="93337">MMMDSNSCSYVATQRGGVALLFEGHRYNKVRDGKDGTVYWRCSRDRQCPGRAVTVNNRVKKANNKHNHPPEAALRNGSANSSIISSSQSASIGASTSKDRVDEGLLASSIALHDAIEAQAAAAAAFPSIVTETLKYLAVASGNPQMAAAFASSMASLSSPSMKNLDLALGGRNMPLPIGGLRPLRSAYDFVSEILGNDYYDNSSDDEPLNMAIKNTGNILKRLRSLMKNSSSVTESIHAYIVPSNDSHGSEYIASCDARRAFISGFDGSAGTAIITQKDALLWTDGRYFLQAEKQLDHNWILMKDAIPGTLTQAEWLSKKLAPGSRVGVDPFVISYATWKPLAAQLEAAGHTLVPISDNLVDEVWDNRPSPPNKTVDPLPLTYAGKSWRDKIVEIRQEMINKGTTALVVTALDEIAWLFNLRGSDIEFNPVFFAYSVITLDNIYLFIDENKLSPAASKHLQIDISLNHQNSGLSIELRPYKMIKEFLKWLISQLPGKIWVCVVSNVLPMDLGKGISHKSSYSLVSVIPESRRVESLSPVELKKTVKNSVEIEGMKRSHIKDAVALCEFFAWLEEEVPKGDVNELSAAEKLEEFRRTQEDYMGPSFETISASGPNAAIIHYRCTEETNRPITLEEIYLCDSGAQFKDGTTDITRTIHLGTPSSFEKECFTRVLKGHIALASAIFPQLLKGNMLDTCARKALWDVGLDYLHGTGHGVGMFLNVHEGPMGISYRPNADDPGLVEGMILSNEPGFYEEDKFGIRIENLVLIKKANTKYNFRNRGYLTFETITLVPIQTKLLQPSLLTSEEISWLDNYHQTCRDIVGKALEEQGKTNGLQWLLRETQPLG</sequence>
<evidence type="ECO:0000259" key="11">
    <source>
        <dbReference type="Pfam" id="PF16188"/>
    </source>
</evidence>
<evidence type="ECO:0000256" key="4">
    <source>
        <dbReference type="ARBA" id="ARBA00022801"/>
    </source>
</evidence>
<organism evidence="12">
    <name type="scientific">Medioppia subpectinata</name>
    <dbReference type="NCBI Taxonomy" id="1979941"/>
    <lineage>
        <taxon>Eukaryota</taxon>
        <taxon>Metazoa</taxon>
        <taxon>Ecdysozoa</taxon>
        <taxon>Arthropoda</taxon>
        <taxon>Chelicerata</taxon>
        <taxon>Arachnida</taxon>
        <taxon>Acari</taxon>
        <taxon>Acariformes</taxon>
        <taxon>Sarcoptiformes</taxon>
        <taxon>Oribatida</taxon>
        <taxon>Brachypylina</taxon>
        <taxon>Oppioidea</taxon>
        <taxon>Oppiidae</taxon>
        <taxon>Medioppia</taxon>
    </lineage>
</organism>
<evidence type="ECO:0000256" key="5">
    <source>
        <dbReference type="ARBA" id="ARBA00022833"/>
    </source>
</evidence>
<dbReference type="PANTHER" id="PTHR43763:SF20">
    <property type="entry name" value="XAA-PRO AMINOPEPTIDASE APEPP"/>
    <property type="match status" value="1"/>
</dbReference>
<gene>
    <name evidence="12" type="ORF">OSB1V03_LOCUS5883</name>
</gene>
<dbReference type="InterPro" id="IPR000994">
    <property type="entry name" value="Pept_M24"/>
</dbReference>
<dbReference type="Proteomes" id="UP000759131">
    <property type="component" value="Unassembled WGS sequence"/>
</dbReference>
<keyword evidence="2 6" id="KW-0479">Metal-binding</keyword>
<dbReference type="Pfam" id="PF01321">
    <property type="entry name" value="Creatinase_N"/>
    <property type="match status" value="1"/>
</dbReference>
<feature type="domain" description="Peptidase M24" evidence="8">
    <location>
        <begin position="552"/>
        <end position="768"/>
    </location>
</feature>
<keyword evidence="4" id="KW-0378">Hydrolase</keyword>
<dbReference type="GO" id="GO:0070006">
    <property type="term" value="F:metalloaminopeptidase activity"/>
    <property type="evidence" value="ECO:0007669"/>
    <property type="project" value="InterPro"/>
</dbReference>
<dbReference type="Pfam" id="PF00557">
    <property type="entry name" value="Peptidase_M24"/>
    <property type="match status" value="1"/>
</dbReference>
<feature type="domain" description="FLYWCH-type" evidence="10">
    <location>
        <begin position="10"/>
        <end position="68"/>
    </location>
</feature>
<dbReference type="PANTHER" id="PTHR43763">
    <property type="entry name" value="XAA-PRO AMINOPEPTIDASE 1"/>
    <property type="match status" value="1"/>
</dbReference>
<evidence type="ECO:0000259" key="10">
    <source>
        <dbReference type="Pfam" id="PF04500"/>
    </source>
</evidence>
<feature type="domain" description="Peptidase M24 C-terminal" evidence="11">
    <location>
        <begin position="780"/>
        <end position="844"/>
    </location>
</feature>
<evidence type="ECO:0000256" key="3">
    <source>
        <dbReference type="ARBA" id="ARBA00022771"/>
    </source>
</evidence>
<comment type="similarity">
    <text evidence="1 6">Belongs to the peptidase M24B family.</text>
</comment>
<dbReference type="Pfam" id="PF04500">
    <property type="entry name" value="FLYWCH"/>
    <property type="match status" value="1"/>
</dbReference>
<dbReference type="FunFam" id="3.90.230.10:FF:000004">
    <property type="entry name" value="xaa-Pro aminopeptidase 1 isoform X1"/>
    <property type="match status" value="1"/>
</dbReference>
<keyword evidence="5" id="KW-0862">Zinc</keyword>
<dbReference type="Gene3D" id="2.20.25.240">
    <property type="match status" value="1"/>
</dbReference>
<dbReference type="EMBL" id="OC857645">
    <property type="protein sequence ID" value="CAD7625449.1"/>
    <property type="molecule type" value="Genomic_DNA"/>
</dbReference>
<dbReference type="CDD" id="cd01085">
    <property type="entry name" value="APP"/>
    <property type="match status" value="1"/>
</dbReference>
<dbReference type="FunFam" id="3.40.350.10:FF:000001">
    <property type="entry name" value="Putative xaa-Pro aminopeptidase 1"/>
    <property type="match status" value="1"/>
</dbReference>
<dbReference type="Gene3D" id="3.90.230.10">
    <property type="entry name" value="Creatinase/methionine aminopeptidase superfamily"/>
    <property type="match status" value="1"/>
</dbReference>
<evidence type="ECO:0000256" key="1">
    <source>
        <dbReference type="ARBA" id="ARBA00008766"/>
    </source>
</evidence>
<dbReference type="SUPFAM" id="SSF53092">
    <property type="entry name" value="Creatinase/prolidase N-terminal domain"/>
    <property type="match status" value="1"/>
</dbReference>
<evidence type="ECO:0000313" key="13">
    <source>
        <dbReference type="Proteomes" id="UP000759131"/>
    </source>
</evidence>